<dbReference type="Proteomes" id="UP000282574">
    <property type="component" value="Unassembled WGS sequence"/>
</dbReference>
<evidence type="ECO:0000313" key="1">
    <source>
        <dbReference type="EMBL" id="RUT11369.1"/>
    </source>
</evidence>
<dbReference type="AlphaFoldDB" id="A0AB37UJ29"/>
<evidence type="ECO:0000313" key="2">
    <source>
        <dbReference type="Proteomes" id="UP000282574"/>
    </source>
</evidence>
<accession>A0AB37UJ29</accession>
<gene>
    <name evidence="1" type="ORF">DSM107010_33070</name>
</gene>
<protein>
    <submittedName>
        <fullName evidence="1">Uncharacterized protein</fullName>
    </submittedName>
</protein>
<keyword evidence="2" id="KW-1185">Reference proteome</keyword>
<proteinExistence type="predicted"/>
<name>A0AB37UJ29_9CYAN</name>
<dbReference type="EMBL" id="RSCK01000026">
    <property type="protein sequence ID" value="RUT11369.1"/>
    <property type="molecule type" value="Genomic_DNA"/>
</dbReference>
<comment type="caution">
    <text evidence="1">The sequence shown here is derived from an EMBL/GenBank/DDBJ whole genome shotgun (WGS) entry which is preliminary data.</text>
</comment>
<sequence length="97" mass="11359">MLAISKSFQVFEIFRSYDNSTTWKLLLYHVPLNTFVRALATLRLDPTRMQLISGFIDTYLKLNTAEEELFRTNINQIAPEEQEVVMQIVTSWMEQGL</sequence>
<reference evidence="1 2" key="1">
    <citation type="journal article" date="2019" name="Genome Biol. Evol.">
        <title>Day and night: Metabolic profiles and evolutionary relationships of six axenic non-marine cyanobacteria.</title>
        <authorList>
            <person name="Will S.E."/>
            <person name="Henke P."/>
            <person name="Boedeker C."/>
            <person name="Huang S."/>
            <person name="Brinkmann H."/>
            <person name="Rohde M."/>
            <person name="Jarek M."/>
            <person name="Friedl T."/>
            <person name="Seufert S."/>
            <person name="Schumacher M."/>
            <person name="Overmann J."/>
            <person name="Neumann-Schaal M."/>
            <person name="Petersen J."/>
        </authorList>
    </citation>
    <scope>NUCLEOTIDE SEQUENCE [LARGE SCALE GENOMIC DNA]</scope>
    <source>
        <strain evidence="1 2">SAG 39.79</strain>
    </source>
</reference>
<organism evidence="1 2">
    <name type="scientific">Chroococcidiopsis cubana SAG 39.79</name>
    <dbReference type="NCBI Taxonomy" id="388085"/>
    <lineage>
        <taxon>Bacteria</taxon>
        <taxon>Bacillati</taxon>
        <taxon>Cyanobacteriota</taxon>
        <taxon>Cyanophyceae</taxon>
        <taxon>Chroococcidiopsidales</taxon>
        <taxon>Chroococcidiopsidaceae</taxon>
        <taxon>Chroococcidiopsis</taxon>
    </lineage>
</organism>
<dbReference type="RefSeq" id="WP_041462401.1">
    <property type="nucleotide sequence ID" value="NZ_JAVKZF010000002.1"/>
</dbReference>